<dbReference type="RefSeq" id="WP_125428352.1">
    <property type="nucleotide sequence ID" value="NZ_RWIS01000004.1"/>
</dbReference>
<evidence type="ECO:0000313" key="2">
    <source>
        <dbReference type="EMBL" id="RSK34487.1"/>
    </source>
</evidence>
<dbReference type="AlphaFoldDB" id="A0A3R9MKY4"/>
<keyword evidence="3" id="KW-1185">Reference proteome</keyword>
<protein>
    <submittedName>
        <fullName evidence="2">Uncharacterized protein</fullName>
    </submittedName>
</protein>
<sequence>MKQLIKSDKCLLLYVFAKNIIFISFIWLVMSFFSGYKAGVLFYMLWLASTFSLLDILVSAGYWKLVDVLDIYMDIKPSWIQ</sequence>
<reference evidence="2 3" key="1">
    <citation type="submission" date="2018-12" db="EMBL/GenBank/DDBJ databases">
        <authorList>
            <person name="Feng G."/>
            <person name="Zhu H."/>
        </authorList>
    </citation>
    <scope>NUCLEOTIDE SEQUENCE [LARGE SCALE GENOMIC DNA]</scope>
    <source>
        <strain evidence="2 3">9PBR-2</strain>
    </source>
</reference>
<dbReference type="EMBL" id="RWIS01000004">
    <property type="protein sequence ID" value="RSK34487.1"/>
    <property type="molecule type" value="Genomic_DNA"/>
</dbReference>
<keyword evidence="1" id="KW-0812">Transmembrane</keyword>
<feature type="transmembrane region" description="Helical" evidence="1">
    <location>
        <begin position="12"/>
        <end position="34"/>
    </location>
</feature>
<feature type="transmembrane region" description="Helical" evidence="1">
    <location>
        <begin position="40"/>
        <end position="63"/>
    </location>
</feature>
<name>A0A3R9MKY4_9BACT</name>
<accession>A0A3R9MKY4</accession>
<gene>
    <name evidence="2" type="ORF">EI290_07605</name>
</gene>
<keyword evidence="1" id="KW-1133">Transmembrane helix</keyword>
<keyword evidence="1" id="KW-0472">Membrane</keyword>
<comment type="caution">
    <text evidence="2">The sequence shown here is derived from an EMBL/GenBank/DDBJ whole genome shotgun (WGS) entry which is preliminary data.</text>
</comment>
<proteinExistence type="predicted"/>
<evidence type="ECO:0000256" key="1">
    <source>
        <dbReference type="SAM" id="Phobius"/>
    </source>
</evidence>
<evidence type="ECO:0000313" key="3">
    <source>
        <dbReference type="Proteomes" id="UP000280066"/>
    </source>
</evidence>
<organism evidence="2 3">
    <name type="scientific">Hymenobacter metallilatus</name>
    <dbReference type="NCBI Taxonomy" id="2493666"/>
    <lineage>
        <taxon>Bacteria</taxon>
        <taxon>Pseudomonadati</taxon>
        <taxon>Bacteroidota</taxon>
        <taxon>Cytophagia</taxon>
        <taxon>Cytophagales</taxon>
        <taxon>Hymenobacteraceae</taxon>
        <taxon>Hymenobacter</taxon>
    </lineage>
</organism>
<dbReference type="Proteomes" id="UP000280066">
    <property type="component" value="Unassembled WGS sequence"/>
</dbReference>